<dbReference type="STRING" id="565045.NOR51B_1949"/>
<accession>B8KW78</accession>
<proteinExistence type="predicted"/>
<dbReference type="PIRSF" id="PIRSF009120">
    <property type="entry name" value="UCP009120_prtse"/>
    <property type="match status" value="1"/>
</dbReference>
<dbReference type="InterPro" id="IPR016545">
    <property type="entry name" value="UCP009120_prtse"/>
</dbReference>
<keyword evidence="2" id="KW-1185">Reference proteome</keyword>
<protein>
    <submittedName>
        <fullName evidence="1">20S proteasome, A/B subunit</fullName>
    </submittedName>
</protein>
<dbReference type="eggNOG" id="COG3484">
    <property type="taxonomic scope" value="Bacteria"/>
</dbReference>
<sequence>MQLDQGLVFMSDTRTNAGFDNISAYRKMHIWEAPGERVITLVAAGNLATTQAVLSLLDDRTRPTAEREPSLLNVPSMFQAARLVGDTLVSVIEQHKGSGQSADSAFSATFILGGQILGGPPRLFLIYPEGNFIEAGTDTPFFQIGEMKYGRPILVRAYDPALSFDEAMKLLLVSFDSTVKANLTVGAPFDYHFYRAGSLNCGHVGRVEADDPVARSIADVWSEELKRAIESLPDYKISDSEAAPSCAFGSSAFITRKVSTSE</sequence>
<organism evidence="1 2">
    <name type="scientific">Luminiphilus syltensis NOR5-1B</name>
    <dbReference type="NCBI Taxonomy" id="565045"/>
    <lineage>
        <taxon>Bacteria</taxon>
        <taxon>Pseudomonadati</taxon>
        <taxon>Pseudomonadota</taxon>
        <taxon>Gammaproteobacteria</taxon>
        <taxon>Cellvibrionales</taxon>
        <taxon>Halieaceae</taxon>
        <taxon>Luminiphilus</taxon>
    </lineage>
</organism>
<keyword evidence="1" id="KW-0647">Proteasome</keyword>
<dbReference type="EMBL" id="DS999411">
    <property type="protein sequence ID" value="EED36001.1"/>
    <property type="molecule type" value="Genomic_DNA"/>
</dbReference>
<reference evidence="2" key="1">
    <citation type="journal article" date="2013" name="BMC Microbiol.">
        <title>Taxonomy and evolution of bacteriochlorophyll a-containing members of the OM60/NOR5 clade of marine gammaproteobacteria: description of Luminiphilus syltensis gen. nov., sp. nov., reclassification of Haliea rubra as Pseudohaliea rubra gen. nov., comb. nov., and emendation of Chromatocurvus halotolerans.</title>
        <authorList>
            <person name="Spring S."/>
            <person name="Riedel T."/>
            <person name="Sproer C."/>
            <person name="Yan S."/>
            <person name="Harder J."/>
            <person name="Fuchs B.M."/>
        </authorList>
    </citation>
    <scope>NUCLEOTIDE SEQUENCE [LARGE SCALE GENOMIC DNA]</scope>
    <source>
        <strain evidence="2">NOR51-B</strain>
    </source>
</reference>
<dbReference type="HOGENOM" id="CLU_066183_0_0_6"/>
<dbReference type="SUPFAM" id="SSF56235">
    <property type="entry name" value="N-terminal nucleophile aminohydrolases (Ntn hydrolases)"/>
    <property type="match status" value="1"/>
</dbReference>
<dbReference type="Gene3D" id="3.60.20.10">
    <property type="entry name" value="Glutamine Phosphoribosylpyrophosphate, subunit 1, domain 1"/>
    <property type="match status" value="1"/>
</dbReference>
<gene>
    <name evidence="1" type="ORF">NOR51B_1949</name>
</gene>
<evidence type="ECO:0000313" key="2">
    <source>
        <dbReference type="Proteomes" id="UP000004699"/>
    </source>
</evidence>
<dbReference type="GO" id="GO:0000502">
    <property type="term" value="C:proteasome complex"/>
    <property type="evidence" value="ECO:0007669"/>
    <property type="project" value="UniProtKB-KW"/>
</dbReference>
<name>B8KW78_9GAMM</name>
<dbReference type="InterPro" id="IPR029055">
    <property type="entry name" value="Ntn_hydrolases_N"/>
</dbReference>
<dbReference type="Proteomes" id="UP000004699">
    <property type="component" value="Unassembled WGS sequence"/>
</dbReference>
<dbReference type="AlphaFoldDB" id="B8KW78"/>
<evidence type="ECO:0000313" key="1">
    <source>
        <dbReference type="EMBL" id="EED36001.1"/>
    </source>
</evidence>